<dbReference type="PANTHER" id="PTHR33223">
    <property type="entry name" value="CCHC-TYPE DOMAIN-CONTAINING PROTEIN"/>
    <property type="match status" value="1"/>
</dbReference>
<protein>
    <recommendedName>
        <fullName evidence="2">Retrotransposon gag domain-containing protein</fullName>
    </recommendedName>
</protein>
<evidence type="ECO:0000256" key="1">
    <source>
        <dbReference type="SAM" id="MobiDB-lite"/>
    </source>
</evidence>
<comment type="caution">
    <text evidence="3">The sequence shown here is derived from an EMBL/GenBank/DDBJ whole genome shotgun (WGS) entry which is preliminary data.</text>
</comment>
<dbReference type="AlphaFoldDB" id="A0A438BMZ5"/>
<feature type="compositionally biased region" description="Basic and acidic residues" evidence="1">
    <location>
        <begin position="415"/>
        <end position="433"/>
    </location>
</feature>
<feature type="region of interest" description="Disordered" evidence="1">
    <location>
        <begin position="34"/>
        <end position="61"/>
    </location>
</feature>
<feature type="compositionally biased region" description="Basic and acidic residues" evidence="1">
    <location>
        <begin position="35"/>
        <end position="58"/>
    </location>
</feature>
<reference evidence="3 4" key="1">
    <citation type="journal article" date="2018" name="PLoS Genet.">
        <title>Population sequencing reveals clonal diversity and ancestral inbreeding in the grapevine cultivar Chardonnay.</title>
        <authorList>
            <person name="Roach M.J."/>
            <person name="Johnson D.L."/>
            <person name="Bohlmann J."/>
            <person name="van Vuuren H.J."/>
            <person name="Jones S.J."/>
            <person name="Pretorius I.S."/>
            <person name="Schmidt S.A."/>
            <person name="Borneman A.R."/>
        </authorList>
    </citation>
    <scope>NUCLEOTIDE SEQUENCE [LARGE SCALE GENOMIC DNA]</scope>
    <source>
        <strain evidence="4">cv. Chardonnay</strain>
        <tissue evidence="3">Leaf</tissue>
    </source>
</reference>
<dbReference type="InterPro" id="IPR005162">
    <property type="entry name" value="Retrotrans_gag_dom"/>
</dbReference>
<gene>
    <name evidence="3" type="ORF">CK203_104219</name>
</gene>
<evidence type="ECO:0000259" key="2">
    <source>
        <dbReference type="Pfam" id="PF03732"/>
    </source>
</evidence>
<dbReference type="Pfam" id="PF03732">
    <property type="entry name" value="Retrotrans_gag"/>
    <property type="match status" value="1"/>
</dbReference>
<accession>A0A438BMZ5</accession>
<feature type="region of interest" description="Disordered" evidence="1">
    <location>
        <begin position="402"/>
        <end position="466"/>
    </location>
</feature>
<proteinExistence type="predicted"/>
<dbReference type="Proteomes" id="UP000288805">
    <property type="component" value="Unassembled WGS sequence"/>
</dbReference>
<feature type="compositionally biased region" description="Basic residues" evidence="1">
    <location>
        <begin position="457"/>
        <end position="466"/>
    </location>
</feature>
<evidence type="ECO:0000313" key="4">
    <source>
        <dbReference type="Proteomes" id="UP000288805"/>
    </source>
</evidence>
<evidence type="ECO:0000313" key="3">
    <source>
        <dbReference type="EMBL" id="RVW12299.1"/>
    </source>
</evidence>
<name>A0A438BMZ5_VITVI</name>
<sequence>MPNWIRDSGGRLVKLETPHNKELELSLNIMETTPEDQHSHHGHQDNPNEFRSMRDRMHPPRMSAPSCIVPPTEQLVIRPILFHFYQLSMEWKDKAKIWLNSLRPRSIRTWTDLQAEFLKKFFPTHRTNGLKRQISNFSAKENEKFYECWERYMEAINACPHHGFDTWLVSYFYDGMSSSMKQLLETMCGGDFMSKNPEEAMDFLSYVAEAGMYTLNEDVDMKAKFAAMTRRLELELKKMHEVQAVAETPVQVKPCSICQSYEHLVEECPTIPVAREMFGDQANVIGQFKPNSNASYGNTYNSSWRNHPNFSWKPRAPQYQQPAQPSQQASSLEQAIVNLSKVVGDFVGDQKSINAQLSQRIDSVENTLNKRMDGMQNDLSQKIDNLQYSISRLTNLNTVQEKGRFPSQPHQNPKGIHEVETHEGESSQVRDVKALITLRSGKKVESPTPKPHVEEKKKKRQRERRK</sequence>
<organism evidence="3 4">
    <name type="scientific">Vitis vinifera</name>
    <name type="common">Grape</name>
    <dbReference type="NCBI Taxonomy" id="29760"/>
    <lineage>
        <taxon>Eukaryota</taxon>
        <taxon>Viridiplantae</taxon>
        <taxon>Streptophyta</taxon>
        <taxon>Embryophyta</taxon>
        <taxon>Tracheophyta</taxon>
        <taxon>Spermatophyta</taxon>
        <taxon>Magnoliopsida</taxon>
        <taxon>eudicotyledons</taxon>
        <taxon>Gunneridae</taxon>
        <taxon>Pentapetalae</taxon>
        <taxon>rosids</taxon>
        <taxon>Vitales</taxon>
        <taxon>Vitaceae</taxon>
        <taxon>Viteae</taxon>
        <taxon>Vitis</taxon>
    </lineage>
</organism>
<feature type="domain" description="Retrotransposon gag" evidence="2">
    <location>
        <begin position="89"/>
        <end position="176"/>
    </location>
</feature>
<dbReference type="EMBL" id="QGNW01002712">
    <property type="protein sequence ID" value="RVW12299.1"/>
    <property type="molecule type" value="Genomic_DNA"/>
</dbReference>
<dbReference type="PANTHER" id="PTHR33223:SF11">
    <property type="entry name" value="ELEMENT PROTEIN, PUTATIVE-RELATED"/>
    <property type="match status" value="1"/>
</dbReference>